<comment type="similarity">
    <text evidence="1">Belongs to the LDH2/MDH2 oxidoreductase family.</text>
</comment>
<protein>
    <submittedName>
        <fullName evidence="3">Ldh family oxidoreductase</fullName>
    </submittedName>
</protein>
<reference evidence="3" key="1">
    <citation type="submission" date="2022-04" db="EMBL/GenBank/DDBJ databases">
        <title>Shinella lacus sp. nov., a novel member of the genus Shinella from water.</title>
        <authorList>
            <person name="Deng Y."/>
        </authorList>
    </citation>
    <scope>NUCLEOTIDE SEQUENCE</scope>
    <source>
        <strain evidence="3">JCM 31239</strain>
    </source>
</reference>
<dbReference type="InterPro" id="IPR043144">
    <property type="entry name" value="Mal/L-sulf/L-lact_DH-like_ah"/>
</dbReference>
<dbReference type="InterPro" id="IPR043143">
    <property type="entry name" value="Mal/L-sulf/L-lact_DH-like_NADP"/>
</dbReference>
<dbReference type="Pfam" id="PF02615">
    <property type="entry name" value="Ldh_2"/>
    <property type="match status" value="1"/>
</dbReference>
<dbReference type="PANTHER" id="PTHR11091:SF0">
    <property type="entry name" value="MALATE DEHYDROGENASE"/>
    <property type="match status" value="1"/>
</dbReference>
<evidence type="ECO:0000313" key="4">
    <source>
        <dbReference type="Proteomes" id="UP001177080"/>
    </source>
</evidence>
<dbReference type="RefSeq" id="WP_244759709.1">
    <property type="nucleotide sequence ID" value="NZ_JALJCJ010000001.1"/>
</dbReference>
<dbReference type="EMBL" id="WHSC02000009">
    <property type="protein sequence ID" value="MDO6123787.1"/>
    <property type="molecule type" value="Genomic_DNA"/>
</dbReference>
<dbReference type="Proteomes" id="UP001177080">
    <property type="component" value="Unassembled WGS sequence"/>
</dbReference>
<dbReference type="InterPro" id="IPR003767">
    <property type="entry name" value="Malate/L-lactate_DH-like"/>
</dbReference>
<dbReference type="Gene3D" id="1.10.1530.10">
    <property type="match status" value="1"/>
</dbReference>
<dbReference type="Gene3D" id="3.30.1370.60">
    <property type="entry name" value="Hypothetical oxidoreductase yiak, domain 2"/>
    <property type="match status" value="1"/>
</dbReference>
<keyword evidence="2" id="KW-0560">Oxidoreductase</keyword>
<comment type="caution">
    <text evidence="3">The sequence shown here is derived from an EMBL/GenBank/DDBJ whole genome shotgun (WGS) entry which is preliminary data.</text>
</comment>
<name>A0ABT8XJ74_9HYPH</name>
<evidence type="ECO:0000313" key="3">
    <source>
        <dbReference type="EMBL" id="MDO6123787.1"/>
    </source>
</evidence>
<sequence>MADDVTLSTREAIELAKTALMRVGMAEPAAIALAQATVAAEAAGKPVIGFAHLTDYLRSLVDGRIAGKAEPLLTSPVPAVMKCDAMGGVAQHGFSIAREELASKAKTFGIAVFTVCNSYTTGELGWYAASLANDGLVAIAATNSHAVLAGAGSRSPVYGTNPLAFAAPLEGDDILLIDQSSSATALVNVRDAAARGASIPDSWAIDQDGQPTTDPFAAMQGALVAFGGSRGANIALMVEVLAAGLTGGNWSLDAADFQAGESSPGVGLFVLALSPQLFADHFSTRLSEQTGRLSSDYNVHVPGLDRMKRQRAAESAGIRLPRQLFDSISSFRRN</sequence>
<dbReference type="InterPro" id="IPR036111">
    <property type="entry name" value="Mal/L-sulfo/L-lacto_DH-like_sf"/>
</dbReference>
<dbReference type="SUPFAM" id="SSF89733">
    <property type="entry name" value="L-sulfolactate dehydrogenase-like"/>
    <property type="match status" value="1"/>
</dbReference>
<accession>A0ABT8XJ74</accession>
<keyword evidence="4" id="KW-1185">Reference proteome</keyword>
<organism evidence="3 4">
    <name type="scientific">Shinella curvata</name>
    <dbReference type="NCBI Taxonomy" id="1817964"/>
    <lineage>
        <taxon>Bacteria</taxon>
        <taxon>Pseudomonadati</taxon>
        <taxon>Pseudomonadota</taxon>
        <taxon>Alphaproteobacteria</taxon>
        <taxon>Hyphomicrobiales</taxon>
        <taxon>Rhizobiaceae</taxon>
        <taxon>Shinella</taxon>
    </lineage>
</organism>
<evidence type="ECO:0000256" key="1">
    <source>
        <dbReference type="ARBA" id="ARBA00006056"/>
    </source>
</evidence>
<evidence type="ECO:0000256" key="2">
    <source>
        <dbReference type="ARBA" id="ARBA00023002"/>
    </source>
</evidence>
<dbReference type="PANTHER" id="PTHR11091">
    <property type="entry name" value="OXIDOREDUCTASE-RELATED"/>
    <property type="match status" value="1"/>
</dbReference>
<gene>
    <name evidence="3" type="ORF">GB928_021550</name>
</gene>
<proteinExistence type="inferred from homology"/>